<protein>
    <recommendedName>
        <fullName evidence="2">Single-stranded-DNA-specific exonuclease RecJ</fullName>
    </recommendedName>
</protein>
<evidence type="ECO:0000256" key="4">
    <source>
        <dbReference type="ARBA" id="ARBA00022801"/>
    </source>
</evidence>
<keyword evidence="4" id="KW-0378">Hydrolase</keyword>
<dbReference type="PANTHER" id="PTHR30255:SF2">
    <property type="entry name" value="SINGLE-STRANDED-DNA-SPECIFIC EXONUCLEASE RECJ"/>
    <property type="match status" value="1"/>
</dbReference>
<evidence type="ECO:0000259" key="7">
    <source>
        <dbReference type="Pfam" id="PF01368"/>
    </source>
</evidence>
<dbReference type="Proteomes" id="UP000266389">
    <property type="component" value="Unassembled WGS sequence"/>
</dbReference>
<dbReference type="InterPro" id="IPR041122">
    <property type="entry name" value="RecJ_OB"/>
</dbReference>
<sequence>MKQLTWQLLAADPEKVQALMRAINVSEPIARALYHRGIFSYEDAKQFFCPSLEYLHSPFQMQDMHKAAMRLSQALDRGERIMIYGDYDVDGTTGTSLLLLFLRELGADVMFYINDRFKEGYGVARSGIDYAHQHGVSLIISVDCGISAFEPVQYSQSLGIDFIICDHHESGTQIPCAFAVLDPKRPDCNYPFKELSGCGVALKLAQAVCLLRGLDIDIAYQYLDLVALAIAADIVPAVQENRILLAEGIKRAQANPRLPLVVLAEEAGLSLSQLSSSSAVFTLAPRINAAGRLDHARQVVELLTTSDSALAEQLAHSLEELNEERRDLDKQITQEALEEASRLLMTYPSSVVLYKPDWHLGVIGIVASRIVEHFYVPTIILTEVNGVLKGSARSVPGFDIYHAISECRSHLIQFGGHAAAAGLSLKIESLDSFRSAFEQVCAAHLTLEHRTPKLKIDAELALEQITPNLLKVIKRFEPCGPGNLHPVFIARGVKQTSEARLLHEKHLKLHLATLQSPVYGAIGFNLSHHYELVQNRDIALDIVYSIEENTYNGNTTTQLRLRDLRPSSA</sequence>
<evidence type="ECO:0000256" key="6">
    <source>
        <dbReference type="SAM" id="Coils"/>
    </source>
</evidence>
<evidence type="ECO:0000259" key="9">
    <source>
        <dbReference type="Pfam" id="PF17768"/>
    </source>
</evidence>
<evidence type="ECO:0000313" key="10">
    <source>
        <dbReference type="EMBL" id="RFM24363.1"/>
    </source>
</evidence>
<comment type="caution">
    <text evidence="10">The sequence shown here is derived from an EMBL/GenBank/DDBJ whole genome shotgun (WGS) entry which is preliminary data.</text>
</comment>
<evidence type="ECO:0000256" key="5">
    <source>
        <dbReference type="ARBA" id="ARBA00022839"/>
    </source>
</evidence>
<evidence type="ECO:0000256" key="3">
    <source>
        <dbReference type="ARBA" id="ARBA00022722"/>
    </source>
</evidence>
<dbReference type="Pfam" id="PF17768">
    <property type="entry name" value="RecJ_OB"/>
    <property type="match status" value="1"/>
</dbReference>
<keyword evidence="5 10" id="KW-0269">Exonuclease</keyword>
<keyword evidence="3" id="KW-0540">Nuclease</keyword>
<dbReference type="GO" id="GO:0006310">
    <property type="term" value="P:DNA recombination"/>
    <property type="evidence" value="ECO:0007669"/>
    <property type="project" value="InterPro"/>
</dbReference>
<dbReference type="InterPro" id="IPR003156">
    <property type="entry name" value="DHHA1_dom"/>
</dbReference>
<evidence type="ECO:0000256" key="2">
    <source>
        <dbReference type="ARBA" id="ARBA00019841"/>
    </source>
</evidence>
<dbReference type="SUPFAM" id="SSF64182">
    <property type="entry name" value="DHH phosphoesterases"/>
    <property type="match status" value="1"/>
</dbReference>
<dbReference type="GO" id="GO:0006281">
    <property type="term" value="P:DNA repair"/>
    <property type="evidence" value="ECO:0007669"/>
    <property type="project" value="InterPro"/>
</dbReference>
<dbReference type="GO" id="GO:0008409">
    <property type="term" value="F:5'-3' exonuclease activity"/>
    <property type="evidence" value="ECO:0007669"/>
    <property type="project" value="InterPro"/>
</dbReference>
<dbReference type="EMBL" id="PHFL01000039">
    <property type="protein sequence ID" value="RFM24363.1"/>
    <property type="molecule type" value="Genomic_DNA"/>
</dbReference>
<name>A0A395M0Q1_9BACT</name>
<reference evidence="10 11" key="1">
    <citation type="journal article" date="2011" name="ISME J.">
        <title>Community ecology of hot spring cyanobacterial mats: predominant populations and their functional potential.</title>
        <authorList>
            <person name="Klatt C.G."/>
            <person name="Wood J.M."/>
            <person name="Rusch D.B."/>
            <person name="Bateson M.M."/>
            <person name="Hamamura N."/>
            <person name="Heidelberg J.F."/>
            <person name="Grossman A.R."/>
            <person name="Bhaya D."/>
            <person name="Cohan F.M."/>
            <person name="Kuhl M."/>
            <person name="Bryant D.A."/>
            <person name="Ward D.M."/>
        </authorList>
    </citation>
    <scope>NUCLEOTIDE SEQUENCE [LARGE SCALE GENOMIC DNA]</scope>
    <source>
        <strain evidence="10">OS</strain>
    </source>
</reference>
<dbReference type="Gene3D" id="3.10.310.30">
    <property type="match status" value="1"/>
</dbReference>
<keyword evidence="6" id="KW-0175">Coiled coil</keyword>
<dbReference type="InterPro" id="IPR038763">
    <property type="entry name" value="DHH_sf"/>
</dbReference>
<organism evidence="10 11">
    <name type="scientific">Candidatus Thermochlorobacter aerophilus</name>
    <dbReference type="NCBI Taxonomy" id="1868324"/>
    <lineage>
        <taxon>Bacteria</taxon>
        <taxon>Pseudomonadati</taxon>
        <taxon>Chlorobiota</taxon>
        <taxon>Chlorobiia</taxon>
        <taxon>Chlorobiales</taxon>
        <taxon>Candidatus Thermochlorobacteriaceae</taxon>
        <taxon>Candidatus Thermochlorobacter</taxon>
    </lineage>
</organism>
<accession>A0A395M0Q1</accession>
<comment type="similarity">
    <text evidence="1">Belongs to the RecJ family.</text>
</comment>
<feature type="domain" description="RecJ OB" evidence="9">
    <location>
        <begin position="456"/>
        <end position="563"/>
    </location>
</feature>
<evidence type="ECO:0000313" key="11">
    <source>
        <dbReference type="Proteomes" id="UP000266389"/>
    </source>
</evidence>
<evidence type="ECO:0000259" key="8">
    <source>
        <dbReference type="Pfam" id="PF02272"/>
    </source>
</evidence>
<dbReference type="Pfam" id="PF02272">
    <property type="entry name" value="DHHA1"/>
    <property type="match status" value="1"/>
</dbReference>
<dbReference type="PANTHER" id="PTHR30255">
    <property type="entry name" value="SINGLE-STRANDED-DNA-SPECIFIC EXONUCLEASE RECJ"/>
    <property type="match status" value="1"/>
</dbReference>
<gene>
    <name evidence="10" type="primary">recJ</name>
    <name evidence="10" type="ORF">D0433_05055</name>
</gene>
<dbReference type="AlphaFoldDB" id="A0A395M0Q1"/>
<dbReference type="GO" id="GO:0003676">
    <property type="term" value="F:nucleic acid binding"/>
    <property type="evidence" value="ECO:0007669"/>
    <property type="project" value="InterPro"/>
</dbReference>
<dbReference type="InterPro" id="IPR001667">
    <property type="entry name" value="DDH_dom"/>
</dbReference>
<feature type="domain" description="DHHA1" evidence="8">
    <location>
        <begin position="351"/>
        <end position="442"/>
    </location>
</feature>
<feature type="coiled-coil region" evidence="6">
    <location>
        <begin position="311"/>
        <end position="338"/>
    </location>
</feature>
<dbReference type="Pfam" id="PF01368">
    <property type="entry name" value="DHH"/>
    <property type="match status" value="1"/>
</dbReference>
<proteinExistence type="inferred from homology"/>
<dbReference type="NCBIfam" id="TIGR00644">
    <property type="entry name" value="recJ"/>
    <property type="match status" value="1"/>
</dbReference>
<dbReference type="Gene3D" id="3.90.1640.30">
    <property type="match status" value="1"/>
</dbReference>
<dbReference type="InterPro" id="IPR051673">
    <property type="entry name" value="SSDNA_exonuclease_RecJ"/>
</dbReference>
<feature type="domain" description="DDH" evidence="7">
    <location>
        <begin position="80"/>
        <end position="230"/>
    </location>
</feature>
<evidence type="ECO:0000256" key="1">
    <source>
        <dbReference type="ARBA" id="ARBA00005915"/>
    </source>
</evidence>
<dbReference type="InterPro" id="IPR004610">
    <property type="entry name" value="RecJ"/>
</dbReference>